<gene>
    <name evidence="2" type="ORF">FM069_19315</name>
</gene>
<organism evidence="2 3">
    <name type="scientific">Pseudomonas mangiferae</name>
    <dbReference type="NCBI Taxonomy" id="2593654"/>
    <lineage>
        <taxon>Bacteria</taxon>
        <taxon>Pseudomonadati</taxon>
        <taxon>Pseudomonadota</taxon>
        <taxon>Gammaproteobacteria</taxon>
        <taxon>Pseudomonadales</taxon>
        <taxon>Pseudomonadaceae</taxon>
        <taxon>Pseudomonas</taxon>
    </lineage>
</organism>
<keyword evidence="3" id="KW-1185">Reference proteome</keyword>
<name>A0A553GUC3_9PSED</name>
<dbReference type="InterPro" id="IPR025091">
    <property type="entry name" value="DUF4019"/>
</dbReference>
<sequence>MKMGLVSRVFLIFLFSSIVSCSQSNDGREEEGEKYVDYFNGKFNSRKISEIYENASEKLKVGVSKDDFVGSIEKIREILGERVSTKKDKVFYLKDGDGVPLIVLTYNTRFTNGVGAESFLLELEDNRVSLHRYNINSDDLIRSLLLGEKKK</sequence>
<reference evidence="2 3" key="1">
    <citation type="submission" date="2019-07" db="EMBL/GenBank/DDBJ databases">
        <title>Pseudomonas mangiferae sp. nov., isolated from bark of mango tree in Thailand.</title>
        <authorList>
            <person name="Srisuk N."/>
            <person name="Anurat P."/>
        </authorList>
    </citation>
    <scope>NUCLEOTIDE SEQUENCE [LARGE SCALE GENOMIC DNA]</scope>
    <source>
        <strain evidence="2 3">DMKU_BBB3-04</strain>
    </source>
</reference>
<evidence type="ECO:0000256" key="1">
    <source>
        <dbReference type="SAM" id="SignalP"/>
    </source>
</evidence>
<dbReference type="OrthoDB" id="6873423at2"/>
<accession>A0A553GUC3</accession>
<evidence type="ECO:0000313" key="3">
    <source>
        <dbReference type="Proteomes" id="UP000315235"/>
    </source>
</evidence>
<protein>
    <submittedName>
        <fullName evidence="2">DUF4019 domain-containing protein</fullName>
    </submittedName>
</protein>
<keyword evidence="1" id="KW-0732">Signal</keyword>
<evidence type="ECO:0000313" key="2">
    <source>
        <dbReference type="EMBL" id="TRX73079.1"/>
    </source>
</evidence>
<dbReference type="EMBL" id="VJOY01000020">
    <property type="protein sequence ID" value="TRX73079.1"/>
    <property type="molecule type" value="Genomic_DNA"/>
</dbReference>
<dbReference type="Proteomes" id="UP000315235">
    <property type="component" value="Unassembled WGS sequence"/>
</dbReference>
<feature type="chain" id="PRO_5022005989" evidence="1">
    <location>
        <begin position="22"/>
        <end position="151"/>
    </location>
</feature>
<feature type="signal peptide" evidence="1">
    <location>
        <begin position="1"/>
        <end position="21"/>
    </location>
</feature>
<dbReference type="AlphaFoldDB" id="A0A553GUC3"/>
<proteinExistence type="predicted"/>
<dbReference type="Pfam" id="PF13211">
    <property type="entry name" value="DUF4019"/>
    <property type="match status" value="1"/>
</dbReference>
<comment type="caution">
    <text evidence="2">The sequence shown here is derived from an EMBL/GenBank/DDBJ whole genome shotgun (WGS) entry which is preliminary data.</text>
</comment>
<dbReference type="PROSITE" id="PS51257">
    <property type="entry name" value="PROKAR_LIPOPROTEIN"/>
    <property type="match status" value="1"/>
</dbReference>